<reference evidence="3" key="1">
    <citation type="submission" date="2009-02" db="EMBL/GenBank/DDBJ databases">
        <authorList>
            <person name="Fulton L."/>
            <person name="Clifton S."/>
            <person name="Fulton B."/>
            <person name="Xu J."/>
            <person name="Minx P."/>
            <person name="Pepin K.H."/>
            <person name="Johnson M."/>
            <person name="Bhonagiri V."/>
            <person name="Nash W.E."/>
            <person name="Mardis E.R."/>
            <person name="Wilson R.K."/>
        </authorList>
    </citation>
    <scope>NUCLEOTIDE SEQUENCE [LARGE SCALE GENOMIC DNA]</scope>
    <source>
        <strain evidence="3">DSM 15053</strain>
    </source>
</reference>
<accession>C0BW18</accession>
<protein>
    <recommendedName>
        <fullName evidence="2">UPF0291 protein CLOHYLEM_04010</fullName>
    </recommendedName>
</protein>
<dbReference type="STRING" id="553973.CLOHYLEM_04010"/>
<dbReference type="Proteomes" id="UP000004893">
    <property type="component" value="Unassembled WGS sequence"/>
</dbReference>
<dbReference type="Gene3D" id="1.10.287.540">
    <property type="entry name" value="Helix hairpin bin"/>
    <property type="match status" value="1"/>
</dbReference>
<organism evidence="3 4">
    <name type="scientific">[Clostridium] hylemonae DSM 15053</name>
    <dbReference type="NCBI Taxonomy" id="553973"/>
    <lineage>
        <taxon>Bacteria</taxon>
        <taxon>Bacillati</taxon>
        <taxon>Bacillota</taxon>
        <taxon>Clostridia</taxon>
        <taxon>Lachnospirales</taxon>
        <taxon>Lachnospiraceae</taxon>
    </lineage>
</organism>
<gene>
    <name evidence="3" type="ORF">CLOHYLEM_04010</name>
</gene>
<dbReference type="SUPFAM" id="SSF158221">
    <property type="entry name" value="YnzC-like"/>
    <property type="match status" value="1"/>
</dbReference>
<evidence type="ECO:0000313" key="3">
    <source>
        <dbReference type="EMBL" id="EEG75844.1"/>
    </source>
</evidence>
<keyword evidence="4" id="KW-1185">Reference proteome</keyword>
<reference evidence="3" key="2">
    <citation type="submission" date="2013-06" db="EMBL/GenBank/DDBJ databases">
        <title>Draft genome sequence of Clostridium hylemonae (DSM 15053).</title>
        <authorList>
            <person name="Sudarsanam P."/>
            <person name="Ley R."/>
            <person name="Guruge J."/>
            <person name="Turnbaugh P.J."/>
            <person name="Mahowald M."/>
            <person name="Liep D."/>
            <person name="Gordon J."/>
        </authorList>
    </citation>
    <scope>NUCLEOTIDE SEQUENCE</scope>
    <source>
        <strain evidence="3">DSM 15053</strain>
    </source>
</reference>
<dbReference type="HOGENOM" id="CLU_173137_2_1_9"/>
<name>C0BW18_9FIRM</name>
<comment type="similarity">
    <text evidence="2">Belongs to the UPF0291 family.</text>
</comment>
<dbReference type="HAMAP" id="MF_01103">
    <property type="entry name" value="UPF0291"/>
    <property type="match status" value="1"/>
</dbReference>
<dbReference type="PANTHER" id="PTHR37300:SF1">
    <property type="entry name" value="UPF0291 PROTEIN YNZC"/>
    <property type="match status" value="1"/>
</dbReference>
<dbReference type="EMBL" id="ABYI02000003">
    <property type="protein sequence ID" value="EEG75844.1"/>
    <property type="molecule type" value="Genomic_DNA"/>
</dbReference>
<evidence type="ECO:0000256" key="1">
    <source>
        <dbReference type="ARBA" id="ARBA00022490"/>
    </source>
</evidence>
<comment type="caution">
    <text evidence="3">The sequence shown here is derived from an EMBL/GenBank/DDBJ whole genome shotgun (WGS) entry which is preliminary data.</text>
</comment>
<evidence type="ECO:0000313" key="4">
    <source>
        <dbReference type="Proteomes" id="UP000004893"/>
    </source>
</evidence>
<dbReference type="Pfam" id="PF05979">
    <property type="entry name" value="DUF896"/>
    <property type="match status" value="1"/>
</dbReference>
<dbReference type="eggNOG" id="COG4224">
    <property type="taxonomic scope" value="Bacteria"/>
</dbReference>
<evidence type="ECO:0000256" key="2">
    <source>
        <dbReference type="HAMAP-Rule" id="MF_01103"/>
    </source>
</evidence>
<proteinExistence type="inferred from homology"/>
<dbReference type="GO" id="GO:0005737">
    <property type="term" value="C:cytoplasm"/>
    <property type="evidence" value="ECO:0007669"/>
    <property type="project" value="UniProtKB-SubCell"/>
</dbReference>
<comment type="subcellular location">
    <subcellularLocation>
        <location evidence="2">Cytoplasm</location>
    </subcellularLocation>
</comment>
<dbReference type="AlphaFoldDB" id="C0BW18"/>
<keyword evidence="1 2" id="KW-0963">Cytoplasm</keyword>
<dbReference type="PANTHER" id="PTHR37300">
    <property type="entry name" value="UPF0291 PROTEIN CBO2609/CLC_2481"/>
    <property type="match status" value="1"/>
</dbReference>
<dbReference type="InterPro" id="IPR009242">
    <property type="entry name" value="DUF896"/>
</dbReference>
<sequence>MYYKIRNFHDFRKDEREMDEKKIARINELYHKSKAEGLTEAERKEQQVLRREYVDAFKQNLRSQLNQISIEEADGTITELGEKFGKKRGN</sequence>